<accession>A0A645BZY8</accession>
<comment type="caution">
    <text evidence="1">The sequence shown here is derived from an EMBL/GenBank/DDBJ whole genome shotgun (WGS) entry which is preliminary data.</text>
</comment>
<reference evidence="1" key="1">
    <citation type="submission" date="2019-08" db="EMBL/GenBank/DDBJ databases">
        <authorList>
            <person name="Kucharzyk K."/>
            <person name="Murdoch R.W."/>
            <person name="Higgins S."/>
            <person name="Loffler F."/>
        </authorList>
    </citation>
    <scope>NUCLEOTIDE SEQUENCE</scope>
</reference>
<gene>
    <name evidence="1" type="ORF">SDC9_114206</name>
</gene>
<protein>
    <submittedName>
        <fullName evidence="1">Uncharacterized protein</fullName>
    </submittedName>
</protein>
<evidence type="ECO:0000313" key="1">
    <source>
        <dbReference type="EMBL" id="MPM67284.1"/>
    </source>
</evidence>
<organism evidence="1">
    <name type="scientific">bioreactor metagenome</name>
    <dbReference type="NCBI Taxonomy" id="1076179"/>
    <lineage>
        <taxon>unclassified sequences</taxon>
        <taxon>metagenomes</taxon>
        <taxon>ecological metagenomes</taxon>
    </lineage>
</organism>
<proteinExistence type="predicted"/>
<name>A0A645BZY8_9ZZZZ</name>
<sequence length="174" mass="19214">MGFRRVEKGLTCRANRLVGFLGSCTFCSKIPRGRGEILIAVQRLHHISCSTCSLLAQRRTIGSHIGDEPILIELLGNAHRIGSTYVQLLDCILLKGAGSERNAGTSDKRFALDVLDTIRFTLKLFDDCLYLLLLQQQGVGLLLVDTAVGVEILASCNALTLIRSQLRFKRLVLF</sequence>
<dbReference type="AlphaFoldDB" id="A0A645BZY8"/>
<dbReference type="EMBL" id="VSSQ01021600">
    <property type="protein sequence ID" value="MPM67284.1"/>
    <property type="molecule type" value="Genomic_DNA"/>
</dbReference>